<proteinExistence type="inferred from homology"/>
<feature type="transmembrane region" description="Helical" evidence="10">
    <location>
        <begin position="118"/>
        <end position="148"/>
    </location>
</feature>
<feature type="transmembrane region" description="Helical" evidence="10">
    <location>
        <begin position="81"/>
        <end position="98"/>
    </location>
</feature>
<keyword evidence="9 10" id="KW-0472">Membrane</keyword>
<evidence type="ECO:0000256" key="5">
    <source>
        <dbReference type="ARBA" id="ARBA00022692"/>
    </source>
</evidence>
<evidence type="ECO:0000256" key="7">
    <source>
        <dbReference type="ARBA" id="ARBA00022824"/>
    </source>
</evidence>
<comment type="caution">
    <text evidence="11">The sequence shown here is derived from an EMBL/GenBank/DDBJ whole genome shotgun (WGS) entry which is preliminary data.</text>
</comment>
<accession>A0AAV8VAX4</accession>
<evidence type="ECO:0000256" key="4">
    <source>
        <dbReference type="ARBA" id="ARBA00022679"/>
    </source>
</evidence>
<comment type="subcellular location">
    <subcellularLocation>
        <location evidence="1">Endoplasmic reticulum membrane</location>
        <topology evidence="1">Multi-pass membrane protein</topology>
    </subcellularLocation>
</comment>
<evidence type="ECO:0000256" key="8">
    <source>
        <dbReference type="ARBA" id="ARBA00022989"/>
    </source>
</evidence>
<dbReference type="EMBL" id="JANEYG010000208">
    <property type="protein sequence ID" value="KAJ8911196.1"/>
    <property type="molecule type" value="Genomic_DNA"/>
</dbReference>
<keyword evidence="8 10" id="KW-1133">Transmembrane helix</keyword>
<evidence type="ECO:0000313" key="11">
    <source>
        <dbReference type="EMBL" id="KAJ8911196.1"/>
    </source>
</evidence>
<dbReference type="GO" id="GO:0004168">
    <property type="term" value="F:dolichol kinase activity"/>
    <property type="evidence" value="ECO:0007669"/>
    <property type="project" value="UniProtKB-EC"/>
</dbReference>
<evidence type="ECO:0000256" key="3">
    <source>
        <dbReference type="ARBA" id="ARBA00012132"/>
    </source>
</evidence>
<comment type="similarity">
    <text evidence="2">Belongs to the polyprenol kinase family.</text>
</comment>
<dbReference type="GO" id="GO:0005789">
    <property type="term" value="C:endoplasmic reticulum membrane"/>
    <property type="evidence" value="ECO:0007669"/>
    <property type="project" value="UniProtKB-SubCell"/>
</dbReference>
<gene>
    <name evidence="11" type="ORF">NQ315_004416</name>
</gene>
<dbReference type="AlphaFoldDB" id="A0AAV8VAX4"/>
<organism evidence="11 12">
    <name type="scientific">Exocentrus adspersus</name>
    <dbReference type="NCBI Taxonomy" id="1586481"/>
    <lineage>
        <taxon>Eukaryota</taxon>
        <taxon>Metazoa</taxon>
        <taxon>Ecdysozoa</taxon>
        <taxon>Arthropoda</taxon>
        <taxon>Hexapoda</taxon>
        <taxon>Insecta</taxon>
        <taxon>Pterygota</taxon>
        <taxon>Neoptera</taxon>
        <taxon>Endopterygota</taxon>
        <taxon>Coleoptera</taxon>
        <taxon>Polyphaga</taxon>
        <taxon>Cucujiformia</taxon>
        <taxon>Chrysomeloidea</taxon>
        <taxon>Cerambycidae</taxon>
        <taxon>Lamiinae</taxon>
        <taxon>Acanthocinini</taxon>
        <taxon>Exocentrus</taxon>
    </lineage>
</organism>
<keyword evidence="7" id="KW-0256">Endoplasmic reticulum</keyword>
<protein>
    <recommendedName>
        <fullName evidence="3">dolichol kinase</fullName>
        <ecNumber evidence="3">2.7.1.108</ecNumber>
    </recommendedName>
</protein>
<evidence type="ECO:0000256" key="10">
    <source>
        <dbReference type="SAM" id="Phobius"/>
    </source>
</evidence>
<keyword evidence="4" id="KW-0808">Transferase</keyword>
<feature type="transmembrane region" description="Helical" evidence="10">
    <location>
        <begin position="16"/>
        <end position="35"/>
    </location>
</feature>
<evidence type="ECO:0000256" key="2">
    <source>
        <dbReference type="ARBA" id="ARBA00010794"/>
    </source>
</evidence>
<keyword evidence="5 10" id="KW-0812">Transmembrane</keyword>
<dbReference type="Proteomes" id="UP001159042">
    <property type="component" value="Unassembled WGS sequence"/>
</dbReference>
<reference evidence="11 12" key="1">
    <citation type="journal article" date="2023" name="Insect Mol. Biol.">
        <title>Genome sequencing provides insights into the evolution of gene families encoding plant cell wall-degrading enzymes in longhorned beetles.</title>
        <authorList>
            <person name="Shin N.R."/>
            <person name="Okamura Y."/>
            <person name="Kirsch R."/>
            <person name="Pauchet Y."/>
        </authorList>
    </citation>
    <scope>NUCLEOTIDE SEQUENCE [LARGE SCALE GENOMIC DNA]</scope>
    <source>
        <strain evidence="11">EAD_L_NR</strain>
    </source>
</reference>
<dbReference type="GO" id="GO:0043048">
    <property type="term" value="P:dolichyl monophosphate biosynthetic process"/>
    <property type="evidence" value="ECO:0007669"/>
    <property type="project" value="TreeGrafter"/>
</dbReference>
<evidence type="ECO:0000313" key="12">
    <source>
        <dbReference type="Proteomes" id="UP001159042"/>
    </source>
</evidence>
<dbReference type="InterPro" id="IPR032974">
    <property type="entry name" value="Polypren_kinase"/>
</dbReference>
<dbReference type="EC" id="2.7.1.108" evidence="3"/>
<dbReference type="PANTHER" id="PTHR13205:SF15">
    <property type="entry name" value="DOLICHOL KINASE"/>
    <property type="match status" value="1"/>
</dbReference>
<evidence type="ECO:0000256" key="1">
    <source>
        <dbReference type="ARBA" id="ARBA00004477"/>
    </source>
</evidence>
<evidence type="ECO:0000256" key="6">
    <source>
        <dbReference type="ARBA" id="ARBA00022777"/>
    </source>
</evidence>
<keyword evidence="12" id="KW-1185">Reference proteome</keyword>
<feature type="transmembrane region" description="Helical" evidence="10">
    <location>
        <begin position="42"/>
        <end position="61"/>
    </location>
</feature>
<evidence type="ECO:0000256" key="9">
    <source>
        <dbReference type="ARBA" id="ARBA00023136"/>
    </source>
</evidence>
<feature type="transmembrane region" description="Helical" evidence="10">
    <location>
        <begin position="154"/>
        <end position="169"/>
    </location>
</feature>
<keyword evidence="6" id="KW-0418">Kinase</keyword>
<name>A0AAV8VAX4_9CUCU</name>
<sequence length="185" mass="21252">MLMQITTNLWLSSMNMTLTVGLLGIEVISSAIYFLNIKNSKSFYLLSCFVICIIILSLHILLNKSPILWILNLTLRDWSTVKLLIFWMFCIGIAVLIINNQTTYARKASTSIRKIFHLLTVVVYVPGLLYGCSLLYFASGVMLCIFFVLEEHLLHHFILIFNKTLWFVLNQSKRPGNGHYLELDA</sequence>
<dbReference type="PANTHER" id="PTHR13205">
    <property type="entry name" value="TRANSMEMBRANE PROTEIN 15-RELATED"/>
    <property type="match status" value="1"/>
</dbReference>